<dbReference type="Pfam" id="PF00621">
    <property type="entry name" value="RhoGEF"/>
    <property type="match status" value="1"/>
</dbReference>
<dbReference type="InterPro" id="IPR011993">
    <property type="entry name" value="PH-like_dom_sf"/>
</dbReference>
<keyword evidence="7" id="KW-0631">Potassium channel</keyword>
<keyword evidence="13" id="KW-0407">Ion channel</keyword>
<feature type="domain" description="DH" evidence="23">
    <location>
        <begin position="24"/>
        <end position="267"/>
    </location>
</feature>
<evidence type="ECO:0000256" key="11">
    <source>
        <dbReference type="ARBA" id="ARBA00023065"/>
    </source>
</evidence>
<feature type="domain" description="PDZ" evidence="24">
    <location>
        <begin position="719"/>
        <end position="779"/>
    </location>
</feature>
<feature type="transmembrane region" description="Helical" evidence="21">
    <location>
        <begin position="1744"/>
        <end position="1764"/>
    </location>
</feature>
<evidence type="ECO:0000256" key="10">
    <source>
        <dbReference type="ARBA" id="ARBA00022989"/>
    </source>
</evidence>
<dbReference type="Gene3D" id="2.30.29.30">
    <property type="entry name" value="Pleckstrin-homology domain (PH domain)/Phosphotyrosine-binding domain (PTB)"/>
    <property type="match status" value="1"/>
</dbReference>
<organism evidence="26 27">
    <name type="scientific">Collichthys lucidus</name>
    <name type="common">Big head croaker</name>
    <name type="synonym">Sciaena lucida</name>
    <dbReference type="NCBI Taxonomy" id="240159"/>
    <lineage>
        <taxon>Eukaryota</taxon>
        <taxon>Metazoa</taxon>
        <taxon>Chordata</taxon>
        <taxon>Craniata</taxon>
        <taxon>Vertebrata</taxon>
        <taxon>Euteleostomi</taxon>
        <taxon>Actinopterygii</taxon>
        <taxon>Neopterygii</taxon>
        <taxon>Teleostei</taxon>
        <taxon>Neoteleostei</taxon>
        <taxon>Acanthomorphata</taxon>
        <taxon>Eupercaria</taxon>
        <taxon>Sciaenidae</taxon>
        <taxon>Collichthys</taxon>
    </lineage>
</organism>
<dbReference type="GO" id="GO:0005249">
    <property type="term" value="F:voltage-gated potassium channel activity"/>
    <property type="evidence" value="ECO:0007669"/>
    <property type="project" value="InterPro"/>
</dbReference>
<dbReference type="Pfam" id="PF00520">
    <property type="entry name" value="Ion_trans"/>
    <property type="match status" value="1"/>
</dbReference>
<dbReference type="Gene3D" id="1.20.900.10">
    <property type="entry name" value="Dbl homology (DH) domain"/>
    <property type="match status" value="1"/>
</dbReference>
<dbReference type="PROSITE" id="PS00741">
    <property type="entry name" value="DH_1"/>
    <property type="match status" value="1"/>
</dbReference>
<dbReference type="InterPro" id="IPR001478">
    <property type="entry name" value="PDZ"/>
</dbReference>
<feature type="transmembrane region" description="Helical" evidence="21">
    <location>
        <begin position="1819"/>
        <end position="1837"/>
    </location>
</feature>
<feature type="transmembrane region" description="Helical" evidence="21">
    <location>
        <begin position="1884"/>
        <end position="1902"/>
    </location>
</feature>
<dbReference type="InterPro" id="IPR003937">
    <property type="entry name" value="K_chnl_volt-dep_KCNQ"/>
</dbReference>
<dbReference type="GO" id="GO:0005886">
    <property type="term" value="C:plasma membrane"/>
    <property type="evidence" value="ECO:0007669"/>
    <property type="project" value="UniProtKB-SubCell"/>
</dbReference>
<dbReference type="FunFam" id="2.30.29.30:FF:000055">
    <property type="entry name" value="Phosphatidylinositol 3,4,5-trisphosphate-dependent Rac exchanger 1 protein-like"/>
    <property type="match status" value="1"/>
</dbReference>
<feature type="domain" description="DEP" evidence="25">
    <location>
        <begin position="442"/>
        <end position="516"/>
    </location>
</feature>
<dbReference type="InterPro" id="IPR001849">
    <property type="entry name" value="PH_domain"/>
</dbReference>
<dbReference type="PROSITE" id="PS50003">
    <property type="entry name" value="PH_DOMAIN"/>
    <property type="match status" value="1"/>
</dbReference>
<dbReference type="PROSITE" id="PS50186">
    <property type="entry name" value="DEP"/>
    <property type="match status" value="2"/>
</dbReference>
<dbReference type="InterPro" id="IPR003947">
    <property type="entry name" value="K_chnl_volt-dep_KCNQ2"/>
</dbReference>
<dbReference type="InterPro" id="IPR001331">
    <property type="entry name" value="GDS_CDC24_CS"/>
</dbReference>
<dbReference type="InterPro" id="IPR036390">
    <property type="entry name" value="WH_DNA-bd_sf"/>
</dbReference>
<name>A0A4U5URK6_COLLU</name>
<evidence type="ECO:0000256" key="15">
    <source>
        <dbReference type="ARBA" id="ARBA00058808"/>
    </source>
</evidence>
<dbReference type="Pfam" id="PF00610">
    <property type="entry name" value="DEP"/>
    <property type="match status" value="2"/>
</dbReference>
<feature type="coiled-coil region" evidence="19">
    <location>
        <begin position="250"/>
        <end position="277"/>
    </location>
</feature>
<dbReference type="GO" id="GO:0005085">
    <property type="term" value="F:guanyl-nucleotide exchange factor activity"/>
    <property type="evidence" value="ECO:0007669"/>
    <property type="project" value="UniProtKB-KW"/>
</dbReference>
<dbReference type="SUPFAM" id="SSF50156">
    <property type="entry name" value="PDZ domain-like"/>
    <property type="match status" value="1"/>
</dbReference>
<evidence type="ECO:0000256" key="16">
    <source>
        <dbReference type="ARBA" id="ARBA00062636"/>
    </source>
</evidence>
<keyword evidence="11" id="KW-0406">Ion transport</keyword>
<keyword evidence="9" id="KW-0630">Potassium</keyword>
<dbReference type="SUPFAM" id="SSF50729">
    <property type="entry name" value="PH domain-like"/>
    <property type="match status" value="1"/>
</dbReference>
<feature type="transmembrane region" description="Helical" evidence="21">
    <location>
        <begin position="1943"/>
        <end position="1969"/>
    </location>
</feature>
<dbReference type="GO" id="GO:0023051">
    <property type="term" value="P:regulation of signaling"/>
    <property type="evidence" value="ECO:0007669"/>
    <property type="project" value="TreeGrafter"/>
</dbReference>
<dbReference type="InterPro" id="IPR000219">
    <property type="entry name" value="DH_dom"/>
</dbReference>
<dbReference type="PROSITE" id="PS50010">
    <property type="entry name" value="DH_2"/>
    <property type="match status" value="1"/>
</dbReference>
<evidence type="ECO:0000313" key="27">
    <source>
        <dbReference type="Proteomes" id="UP000298787"/>
    </source>
</evidence>
<dbReference type="PANTHER" id="PTHR22829:SF6">
    <property type="entry name" value="PHOSPHATIDYLINOSITOL 3,4,5-TRISPHOSPHATE-DEPENDENT RAC EXCHANGER 1 PROTEIN"/>
    <property type="match status" value="1"/>
</dbReference>
<evidence type="ECO:0000259" key="24">
    <source>
        <dbReference type="PROSITE" id="PS50106"/>
    </source>
</evidence>
<dbReference type="CDD" id="cd04440">
    <property type="entry name" value="DEP_2_P-Rex"/>
    <property type="match status" value="1"/>
</dbReference>
<proteinExistence type="predicted"/>
<dbReference type="FunFam" id="1.20.120.350:FF:000017">
    <property type="entry name" value="potassium voltage-gated channel subfamily KQT member 1"/>
    <property type="match status" value="1"/>
</dbReference>
<evidence type="ECO:0000259" key="25">
    <source>
        <dbReference type="PROSITE" id="PS50186"/>
    </source>
</evidence>
<feature type="region of interest" description="Disordered" evidence="20">
    <location>
        <begin position="807"/>
        <end position="842"/>
    </location>
</feature>
<dbReference type="PANTHER" id="PTHR22829">
    <property type="entry name" value="DEP DOMAIN PROTEIN"/>
    <property type="match status" value="1"/>
</dbReference>
<dbReference type="STRING" id="240159.A0A4U5URK6"/>
<keyword evidence="6 21" id="KW-0812">Transmembrane</keyword>
<evidence type="ECO:0000256" key="1">
    <source>
        <dbReference type="ARBA" id="ARBA00004651"/>
    </source>
</evidence>
<evidence type="ECO:0000256" key="3">
    <source>
        <dbReference type="ARBA" id="ARBA00022475"/>
    </source>
</evidence>
<dbReference type="SUPFAM" id="SSF81324">
    <property type="entry name" value="Voltage-gated potassium channels"/>
    <property type="match status" value="1"/>
</dbReference>
<dbReference type="Gene3D" id="6.10.140.1910">
    <property type="match status" value="1"/>
</dbReference>
<dbReference type="InterPro" id="IPR035899">
    <property type="entry name" value="DBL_dom_sf"/>
</dbReference>
<dbReference type="InterPro" id="IPR036034">
    <property type="entry name" value="PDZ_sf"/>
</dbReference>
<evidence type="ECO:0000256" key="8">
    <source>
        <dbReference type="ARBA" id="ARBA00022882"/>
    </source>
</evidence>
<dbReference type="FunFam" id="1.10.10.10:FF:000090">
    <property type="entry name" value="Phosphatidylinositol-3,4,5-trisphosphate dependent Rac exchange factor 1"/>
    <property type="match status" value="1"/>
</dbReference>
<dbReference type="GO" id="GO:0035556">
    <property type="term" value="P:intracellular signal transduction"/>
    <property type="evidence" value="ECO:0007669"/>
    <property type="project" value="InterPro"/>
</dbReference>
<dbReference type="Gene3D" id="2.30.42.10">
    <property type="match status" value="2"/>
</dbReference>
<comment type="subcellular location">
    <subcellularLocation>
        <location evidence="1">Cell membrane</location>
        <topology evidence="1">Multi-pass membrane protein</topology>
    </subcellularLocation>
</comment>
<keyword evidence="12 21" id="KW-0472">Membrane</keyword>
<dbReference type="SMART" id="SM00233">
    <property type="entry name" value="PH"/>
    <property type="match status" value="1"/>
</dbReference>
<dbReference type="SMART" id="SM00049">
    <property type="entry name" value="DEP"/>
    <property type="match status" value="2"/>
</dbReference>
<keyword evidence="4" id="KW-0633">Potassium transport</keyword>
<keyword evidence="10 21" id="KW-1133">Transmembrane helix</keyword>
<dbReference type="CDD" id="cd00160">
    <property type="entry name" value="RhoGEF"/>
    <property type="match status" value="1"/>
</dbReference>
<dbReference type="FunFam" id="1.10.287.70:FF:000016">
    <property type="entry name" value="Putative potassium voltage-gated channel subfamily KQT member 2"/>
    <property type="match status" value="1"/>
</dbReference>
<dbReference type="InterPro" id="IPR055251">
    <property type="entry name" value="SOS1_NGEF_PH"/>
</dbReference>
<dbReference type="InterPro" id="IPR037367">
    <property type="entry name" value="Rex2_DEP_1"/>
</dbReference>
<keyword evidence="5" id="KW-0344">Guanine-nucleotide releasing factor</keyword>
<evidence type="ECO:0000256" key="14">
    <source>
        <dbReference type="ARBA" id="ARBA00034430"/>
    </source>
</evidence>
<keyword evidence="27" id="KW-1185">Reference proteome</keyword>
<dbReference type="EMBL" id="CM014087">
    <property type="protein sequence ID" value="TKS77120.1"/>
    <property type="molecule type" value="Genomic_DNA"/>
</dbReference>
<dbReference type="CDD" id="cd04439">
    <property type="entry name" value="DEP_1_P-Rex"/>
    <property type="match status" value="1"/>
</dbReference>
<dbReference type="Pfam" id="PF22697">
    <property type="entry name" value="SOS1_NGEF_PH"/>
    <property type="match status" value="1"/>
</dbReference>
<dbReference type="PRINTS" id="PR01461">
    <property type="entry name" value="KCNQ2CHANNEL"/>
</dbReference>
<evidence type="ECO:0000256" key="19">
    <source>
        <dbReference type="SAM" id="Coils"/>
    </source>
</evidence>
<keyword evidence="19" id="KW-0175">Coiled coil</keyword>
<evidence type="ECO:0000256" key="2">
    <source>
        <dbReference type="ARBA" id="ARBA00022448"/>
    </source>
</evidence>
<dbReference type="SUPFAM" id="SSF46785">
    <property type="entry name" value="Winged helix' DNA-binding domain"/>
    <property type="match status" value="2"/>
</dbReference>
<evidence type="ECO:0000256" key="17">
    <source>
        <dbReference type="ARBA" id="ARBA00070490"/>
    </source>
</evidence>
<dbReference type="InterPro" id="IPR000591">
    <property type="entry name" value="DEP_dom"/>
</dbReference>
<feature type="compositionally biased region" description="Basic and acidic residues" evidence="20">
    <location>
        <begin position="807"/>
        <end position="818"/>
    </location>
</feature>
<dbReference type="GO" id="GO:0007186">
    <property type="term" value="P:G protein-coupled receptor signaling pathway"/>
    <property type="evidence" value="ECO:0007669"/>
    <property type="project" value="TreeGrafter"/>
</dbReference>
<dbReference type="SMART" id="SM00325">
    <property type="entry name" value="RhoGEF"/>
    <property type="match status" value="1"/>
</dbReference>
<evidence type="ECO:0000256" key="5">
    <source>
        <dbReference type="ARBA" id="ARBA00022658"/>
    </source>
</evidence>
<evidence type="ECO:0000256" key="12">
    <source>
        <dbReference type="ARBA" id="ARBA00023136"/>
    </source>
</evidence>
<evidence type="ECO:0000256" key="9">
    <source>
        <dbReference type="ARBA" id="ARBA00022958"/>
    </source>
</evidence>
<keyword evidence="3" id="KW-1003">Cell membrane</keyword>
<keyword evidence="2" id="KW-0813">Transport</keyword>
<evidence type="ECO:0000256" key="18">
    <source>
        <dbReference type="ARBA" id="ARBA00079191"/>
    </source>
</evidence>
<dbReference type="Proteomes" id="UP000298787">
    <property type="component" value="Chromosome 10"/>
</dbReference>
<dbReference type="Gene3D" id="1.10.10.10">
    <property type="entry name" value="Winged helix-like DNA-binding domain superfamily/Winged helix DNA-binding domain"/>
    <property type="match status" value="2"/>
</dbReference>
<keyword evidence="8" id="KW-0851">Voltage-gated channel</keyword>
<dbReference type="PRINTS" id="PR00169">
    <property type="entry name" value="KCHANNEL"/>
</dbReference>
<dbReference type="PROSITE" id="PS50106">
    <property type="entry name" value="PDZ"/>
    <property type="match status" value="1"/>
</dbReference>
<feature type="region of interest" description="Disordered" evidence="20">
    <location>
        <begin position="1995"/>
        <end position="2015"/>
    </location>
</feature>
<dbReference type="InterPro" id="IPR036388">
    <property type="entry name" value="WH-like_DNA-bd_sf"/>
</dbReference>
<feature type="transmembrane region" description="Helical" evidence="21">
    <location>
        <begin position="1776"/>
        <end position="1798"/>
    </location>
</feature>
<reference evidence="26 27" key="1">
    <citation type="submission" date="2019-01" db="EMBL/GenBank/DDBJ databases">
        <title>Genome Assembly of Collichthys lucidus.</title>
        <authorList>
            <person name="Cai M."/>
            <person name="Xiao S."/>
        </authorList>
    </citation>
    <scope>NUCLEOTIDE SEQUENCE [LARGE SCALE GENOMIC DNA]</scope>
    <source>
        <strain evidence="26">JT15FE1705JMU</strain>
        <tissue evidence="26">Muscle</tissue>
    </source>
</reference>
<protein>
    <recommendedName>
        <fullName evidence="17">Phosphatidylinositol 3,4,5-trisphosphate-dependent Rac exchanger 2 protein</fullName>
    </recommendedName>
    <alternativeName>
        <fullName evidence="18">DEP domain-containing protein 2</fullName>
    </alternativeName>
</protein>
<dbReference type="SUPFAM" id="SSF48065">
    <property type="entry name" value="DBL homology domain (DH-domain)"/>
    <property type="match status" value="2"/>
</dbReference>
<comment type="catalytic activity">
    <reaction evidence="14">
        <text>K(+)(in) = K(+)(out)</text>
        <dbReference type="Rhea" id="RHEA:29463"/>
        <dbReference type="ChEBI" id="CHEBI:29103"/>
    </reaction>
</comment>
<dbReference type="InterPro" id="IPR051832">
    <property type="entry name" value="mTOR-Rac_regulators"/>
</dbReference>
<evidence type="ECO:0000256" key="13">
    <source>
        <dbReference type="ARBA" id="ARBA00023303"/>
    </source>
</evidence>
<dbReference type="InterPro" id="IPR005821">
    <property type="entry name" value="Ion_trans_dom"/>
</dbReference>
<dbReference type="CDD" id="cd01224">
    <property type="entry name" value="PH_Collybistin_ASEF"/>
    <property type="match status" value="1"/>
</dbReference>
<dbReference type="GO" id="GO:0034702">
    <property type="term" value="C:monoatomic ion channel complex"/>
    <property type="evidence" value="ECO:0007669"/>
    <property type="project" value="UniProtKB-KW"/>
</dbReference>
<feature type="domain" description="DEP" evidence="25">
    <location>
        <begin position="549"/>
        <end position="617"/>
    </location>
</feature>
<sequence length="2015" mass="227764">MEEDDGHHENGIHATKDSDRQQRLRLCVLNEILNTERDYVRTLLFLQSPRATSLLNRNDCNDTQKRWLSGFGISAVLHVTHPLAITSANKLIQCTEGKHVEMVGGERVFGFRPCEQLKEPRSLKSFKAEAFLHRIRQTADDQQCLSPEHVKGTNKEGSVSGEEEMRESFSVYGEYCSNHEKALRLLMELNKIPNIRTFLLHCMLLGGKKSTDIPLEGYLLTPIQRICKYPLLLKELLKRTPKKHADYPAVEEALQAMKAVCSNINETKRQMEKLEALEQLQGTNLTDICTELLLHGNLLKISAGNIQERVFFLFDNLLVYCKRKSRVSGKKSTKRTKSINGPLHYVFRGRINTEVMEVENVEDGTADYHSNNYTVTNGWKIHNTAKNKWFVCMAKNAEDKQKWLDAILREREQRESLKLGMERDAYVMIAEKGEKLYHMMMTKSRHLIKDRRRKLSIVPKCFMGNEFVSWLIESGEISKPDEGVNLGQALLENGIIHHVSDKHQFKNEQVLYRFRYDDGTYKARSEMEDIMSKGVRLYCRLHSLHTPVIKDRDHHLKTFKSVVPASKLVDWLISQGDCSTREDAVTLGVGLCNNGFMHHVLEKSEFKDESQFFRFYADEEMEGTSTKSKQLQRNDFKLIENILVKSLVIHPEEEDYGFEIEEKNKAIVMAGLQVGRKIHTINEDLLFLRPFSEVETMISQAFCIRRSLRLLVATKAKEIVKIPDNPDSLSFRLCGSSPPHVHAVRKGWEAAAAGLQPGQVILKVNGNNVNRSDYQEALEHFTAQHTHQEPPQTCQWVYRAFEDVEERDRGAGEKEESPFRPYPVENGSDHEEENGTNGTDHRLSRLSLSDELPLVSMTVDNVHLEHGVVYEYVSTAGIKSHVLEKMVEPKGCFSLTAKILEAFSGDDSLFVRNCSQLISQSDRVVTMPQYEFRQICDTKLESIQRRIRNYQQFALELKNKAWPCFRQAGGRPHPLGCMDFVPTNCHVNFMQVSYPKSTTSAGRTFSIRFGRKNSLFGLDPDQGRGDTRTHTPRSRCLVLIFPLSTSCKSDICLAVVLTRHSAPVLFSHCVTSMGAPSWNCSGLEGDEADSNGEVTVDGGEGGHSDGGLSFLLKQEDMETQDAYIHLYSRLDVAVREMRQYVAQIDVLLSSITEPTQLQGEGGEPPVYEPSQPPSLAPCEDGCDQDKVEQGGIKRVCFKVNEEDQEDSEWNEPFALQCILTVCICVFVHYYSECNSNRDSVLSYTSVRSNSSYLGSDEMGSGDELPCDMRIPSDKQDKLHGCLEHLFNQVRSGFQFVNFCVAEYTCAEITELKHFKLKDNTSLQLRRDVIFCQAATGALCTLAEQLLAALRSRFNNAGEYQEDGKETSRKWLEQISAIGVLLHFQSTLAPHLKEERTMLEDTKAALLDLDKVTVFFRQLEDECLVANTPVCYQVEGSRQALRVTLYLDSCHFSELPSRLQNGGSLKLHTVLFTRALERPEGVSQQEYTAMEEFQQRTNAVSLEKVKAYYRRLRAFYLEKSNLPTDSNTTAMKIDQLLRPLNTLDDLCRLMQSYVNARQSAQGHPSGVSVLCVSSELCNRLGACHITMCGTGMQRCTLNVTLEQAMILARNHGLMPRCIMQTMDIMRKQGARVELSAKNLKVMDQMPPSFPRMVQKSLNGGVYPTQAGEKKHKVGFVGLDPGAPESSRDGALLIAGSESTKRSGILCRPRSSISGGRPRPSKKNASYRKLQNFLYNALERPRGWAFIYHAYVFLLVFSCLILSVFATIKEFKNSSESALYILEIVTIVVFGVEYIVRIWAAGCCCRYRGWRGRLKFARKPFCVIDIMVLIASVSVLAAGSQGNVFATSAIRSLRFLQILRMLRMDRRGGTWKLLGSVVYAHSKELITAWYIGFLCLILASFLVYSVEKESNDEFETYADALWWGLITLTTIGYGDKVPKTWNGRLLAATFSMIGVAFFALPAGILGSGFALKVQEQHRQKHFEKRRNPAAGLIQTYSTSESAGPAEESKGQVIQVSA</sequence>
<comment type="subunit">
    <text evidence="16">Interacts with RAC1.</text>
</comment>
<evidence type="ECO:0000313" key="26">
    <source>
        <dbReference type="EMBL" id="TKS77120.1"/>
    </source>
</evidence>
<evidence type="ECO:0000256" key="20">
    <source>
        <dbReference type="SAM" id="MobiDB-lite"/>
    </source>
</evidence>
<evidence type="ECO:0000256" key="21">
    <source>
        <dbReference type="SAM" id="Phobius"/>
    </source>
</evidence>
<evidence type="ECO:0000256" key="4">
    <source>
        <dbReference type="ARBA" id="ARBA00022538"/>
    </source>
</evidence>
<dbReference type="GO" id="GO:0005096">
    <property type="term" value="F:GTPase activator activity"/>
    <property type="evidence" value="ECO:0007669"/>
    <property type="project" value="TreeGrafter"/>
</dbReference>
<evidence type="ECO:0000256" key="7">
    <source>
        <dbReference type="ARBA" id="ARBA00022826"/>
    </source>
</evidence>
<dbReference type="Gene3D" id="1.10.287.70">
    <property type="match status" value="1"/>
</dbReference>
<dbReference type="FunFam" id="2.30.42.10:FF:000085">
    <property type="entry name" value="Phosphatidylinositol-3,4,5-trisphosphate dependent Rac exchange factor 2"/>
    <property type="match status" value="1"/>
</dbReference>
<feature type="domain" description="PH" evidence="22">
    <location>
        <begin position="291"/>
        <end position="412"/>
    </location>
</feature>
<evidence type="ECO:0000259" key="23">
    <source>
        <dbReference type="PROSITE" id="PS50010"/>
    </source>
</evidence>
<evidence type="ECO:0000256" key="6">
    <source>
        <dbReference type="ARBA" id="ARBA00022692"/>
    </source>
</evidence>
<accession>A0A4U5URK6</accession>
<dbReference type="FunFam" id="1.10.10.10:FF:000094">
    <property type="entry name" value="Phosphatidylinositol-3,4,5-trisphosphate dependent Rac exchange factor 1"/>
    <property type="match status" value="1"/>
</dbReference>
<dbReference type="PRINTS" id="PR01459">
    <property type="entry name" value="KCNQCHANNEL"/>
</dbReference>
<evidence type="ECO:0000259" key="22">
    <source>
        <dbReference type="PROSITE" id="PS50003"/>
    </source>
</evidence>
<gene>
    <name evidence="26" type="ORF">D9C73_011211</name>
</gene>
<comment type="function">
    <text evidence="15">Functions as a RAC1 guanine nucleotide exchange factor (GEF), activating Rac proteins by exchanging bound GDP for free GTP. Its activity is synergistically activated by phosphatidylinositol 3,4,5-trisphosphate and the beta gamma subunits of heterotrimeric G protein. Mediates the activation of RAC1 in a PI3K-dependent manner. May be an important mediator of Rac signaling, acting directly downstream of both G protein-coupled receptors and phosphoinositide 3-kinase.</text>
</comment>